<keyword evidence="2" id="KW-1185">Reference proteome</keyword>
<gene>
    <name evidence="1" type="ORF">ROA7745_00336</name>
</gene>
<evidence type="ECO:0000313" key="2">
    <source>
        <dbReference type="Proteomes" id="UP000193224"/>
    </source>
</evidence>
<name>A0A1X7BML8_9RHOB</name>
<evidence type="ECO:0000313" key="1">
    <source>
        <dbReference type="EMBL" id="SMC10529.1"/>
    </source>
</evidence>
<dbReference type="RefSeq" id="WP_085798482.1">
    <property type="nucleotide sequence ID" value="NZ_FWXB01000001.1"/>
</dbReference>
<accession>A0A1X7BML8</accession>
<dbReference type="Proteomes" id="UP000193224">
    <property type="component" value="Unassembled WGS sequence"/>
</dbReference>
<protein>
    <submittedName>
        <fullName evidence="1">Uncharacterized protein</fullName>
    </submittedName>
</protein>
<dbReference type="OrthoDB" id="6371473at2"/>
<dbReference type="EMBL" id="FWXB01000001">
    <property type="protein sequence ID" value="SMC10529.1"/>
    <property type="molecule type" value="Genomic_DNA"/>
</dbReference>
<sequence>MKILSAKAIVTAATIGMIPQMSVAGDMATGAEIKAYLSGNTLQGSTGTDPFAEYYDADGTIRGDGYSAKWKVEGDTGCMDYGNGFGCWTAIIHEEGAIWIKEGEADAASMLLQGNPNNY</sequence>
<proteinExistence type="predicted"/>
<dbReference type="AlphaFoldDB" id="A0A1X7BML8"/>
<reference evidence="1 2" key="1">
    <citation type="submission" date="2017-03" db="EMBL/GenBank/DDBJ databases">
        <authorList>
            <person name="Afonso C.L."/>
            <person name="Miller P.J."/>
            <person name="Scott M.A."/>
            <person name="Spackman E."/>
            <person name="Goraichik I."/>
            <person name="Dimitrov K.M."/>
            <person name="Suarez D.L."/>
            <person name="Swayne D.E."/>
        </authorList>
    </citation>
    <scope>NUCLEOTIDE SEQUENCE [LARGE SCALE GENOMIC DNA]</scope>
    <source>
        <strain evidence="1 2">CECT 7745</strain>
    </source>
</reference>
<organism evidence="1 2">
    <name type="scientific">Roseovarius aestuarii</name>
    <dbReference type="NCBI Taxonomy" id="475083"/>
    <lineage>
        <taxon>Bacteria</taxon>
        <taxon>Pseudomonadati</taxon>
        <taxon>Pseudomonadota</taxon>
        <taxon>Alphaproteobacteria</taxon>
        <taxon>Rhodobacterales</taxon>
        <taxon>Roseobacteraceae</taxon>
        <taxon>Roseovarius</taxon>
    </lineage>
</organism>